<feature type="chain" id="PRO_5041660890" description="Ig-like domain-containing protein" evidence="12">
    <location>
        <begin position="23"/>
        <end position="738"/>
    </location>
</feature>
<dbReference type="FunFam" id="3.80.10.10:FF:000074">
    <property type="entry name" value="Leucine-rich repeat neuronal protein 1"/>
    <property type="match status" value="1"/>
</dbReference>
<evidence type="ECO:0000259" key="13">
    <source>
        <dbReference type="PROSITE" id="PS50835"/>
    </source>
</evidence>
<evidence type="ECO:0000256" key="2">
    <source>
        <dbReference type="ARBA" id="ARBA00022614"/>
    </source>
</evidence>
<dbReference type="Gene3D" id="2.60.40.10">
    <property type="entry name" value="Immunoglobulins"/>
    <property type="match status" value="2"/>
</dbReference>
<dbReference type="PANTHER" id="PTHR24366">
    <property type="entry name" value="IG(IMMUNOGLOBULIN) AND LRR(LEUCINE RICH REPEAT) DOMAINS"/>
    <property type="match status" value="1"/>
</dbReference>
<evidence type="ECO:0000256" key="6">
    <source>
        <dbReference type="ARBA" id="ARBA00022989"/>
    </source>
</evidence>
<dbReference type="PANTHER" id="PTHR24366:SF73">
    <property type="entry name" value="LEUCINE-RICH REPEAT NEURONAL 3A"/>
    <property type="match status" value="1"/>
</dbReference>
<dbReference type="SMART" id="SM00365">
    <property type="entry name" value="LRR_SD22"/>
    <property type="match status" value="3"/>
</dbReference>
<dbReference type="InterPro" id="IPR001611">
    <property type="entry name" value="Leu-rich_rpt"/>
</dbReference>
<sequence length="738" mass="83266">MKDISFVDYLLVGLAVTTLVLAAEEKVSCPKLCVCEIRPWFSPSSVYMEAPTVDCNDLGLFVLPLRLPSDTQVVLLQTNNIAKIERPLDYLPNITEIDLSQNNLSSISDVNIGHLPQLLSLHMEENWICALPDNSLSQLTNLQELYLNHNLISFISPEAFRGLQSLLRLHLNSNRLQSIKSEWFEPLPNLEILMIGENPVLSIQDMNFKPLRNLRSLVLTRMNLSQIPDDSLQGLDNLESISFYDNTFPKVPHGALKHLKSLKFLDLNKNPIGRIQRGDFVDMLHLKELGINSMPDLVSIDSFALNNLPELTKIEATNNPKLSYIHPNAFYRLPRLETLMLNGNALSALHRITVESLPNLREVSMHSNPIRCDCVVRWMNMNKTNIRFMEPDSLFCVEPPEYEGQHVRQVHFREMMEICLPLISSESFPTQISVESGRSVSLHCRAFAEPEPDIYWVTPSGRRVIPNAVSERFYMHPEGTLDIYDITESEAGLYTCVAHNLVGADLKSVSVEVNGYFPQPVNDSLNVNIASVQANSVLISWNASHGSLAPNIKWYTMPTANHPTVAFTARVPSDVTVYNLTHLNPATQYKVCVDIHSIHHKHDTKCVSVLTKGLEQAVKDSERWDMALIAAFAVLFIVISVACFLIYVFMRNHCIYGELKRYPSKMALMSETSQKSPFTRLWISGKGMPAAVEVTRTDGESLAFPLLPSQLYFFIRRLTSVSCLRESAVHVEEVVRVA</sequence>
<evidence type="ECO:0000256" key="5">
    <source>
        <dbReference type="ARBA" id="ARBA00022737"/>
    </source>
</evidence>
<dbReference type="InterPro" id="IPR003598">
    <property type="entry name" value="Ig_sub2"/>
</dbReference>
<dbReference type="SUPFAM" id="SSF49265">
    <property type="entry name" value="Fibronectin type III"/>
    <property type="match status" value="1"/>
</dbReference>
<dbReference type="FunFam" id="2.60.40.10:FF:000481">
    <property type="entry name" value="Leucine-rich repeat neuronal protein 1"/>
    <property type="match status" value="1"/>
</dbReference>
<dbReference type="InterPro" id="IPR013783">
    <property type="entry name" value="Ig-like_fold"/>
</dbReference>
<protein>
    <recommendedName>
        <fullName evidence="13">Ig-like domain-containing protein</fullName>
    </recommendedName>
</protein>
<keyword evidence="7 11" id="KW-0472">Membrane</keyword>
<evidence type="ECO:0000256" key="1">
    <source>
        <dbReference type="ARBA" id="ARBA00004479"/>
    </source>
</evidence>
<dbReference type="InterPro" id="IPR032675">
    <property type="entry name" value="LRR_dom_sf"/>
</dbReference>
<keyword evidence="2" id="KW-0433">Leucine-rich repeat</keyword>
<dbReference type="GO" id="GO:0016020">
    <property type="term" value="C:membrane"/>
    <property type="evidence" value="ECO:0007669"/>
    <property type="project" value="UniProtKB-SubCell"/>
</dbReference>
<reference evidence="14" key="1">
    <citation type="submission" date="2023-08" db="EMBL/GenBank/DDBJ databases">
        <title>Chromosome-level Genome Assembly of mud carp (Cirrhinus molitorella).</title>
        <authorList>
            <person name="Liu H."/>
        </authorList>
    </citation>
    <scope>NUCLEOTIDE SEQUENCE</scope>
    <source>
        <strain evidence="14">Prfri</strain>
        <tissue evidence="14">Muscle</tissue>
    </source>
</reference>
<keyword evidence="6 11" id="KW-1133">Transmembrane helix</keyword>
<keyword evidence="4 12" id="KW-0732">Signal</keyword>
<dbReference type="SUPFAM" id="SSF52058">
    <property type="entry name" value="L domain-like"/>
    <property type="match status" value="1"/>
</dbReference>
<dbReference type="SMART" id="SM00082">
    <property type="entry name" value="LRRCT"/>
    <property type="match status" value="1"/>
</dbReference>
<dbReference type="Pfam" id="PF00041">
    <property type="entry name" value="fn3"/>
    <property type="match status" value="1"/>
</dbReference>
<keyword evidence="15" id="KW-1185">Reference proteome</keyword>
<dbReference type="SMART" id="SM00409">
    <property type="entry name" value="IG"/>
    <property type="match status" value="1"/>
</dbReference>
<keyword evidence="8" id="KW-1015">Disulfide bond</keyword>
<evidence type="ECO:0000256" key="9">
    <source>
        <dbReference type="ARBA" id="ARBA00023180"/>
    </source>
</evidence>
<dbReference type="InterPro" id="IPR007110">
    <property type="entry name" value="Ig-like_dom"/>
</dbReference>
<dbReference type="InterPro" id="IPR003961">
    <property type="entry name" value="FN3_dom"/>
</dbReference>
<dbReference type="FunFam" id="2.60.40.10:FF:000355">
    <property type="entry name" value="Leucine-rich repeat neuronal protein 1"/>
    <property type="match status" value="1"/>
</dbReference>
<dbReference type="FunFam" id="3.80.10.10:FF:000056">
    <property type="entry name" value="Leucine-rich repeat neuronal protein 1"/>
    <property type="match status" value="1"/>
</dbReference>
<comment type="caution">
    <text evidence="14">The sequence shown here is derived from an EMBL/GenBank/DDBJ whole genome shotgun (WGS) entry which is preliminary data.</text>
</comment>
<evidence type="ECO:0000313" key="14">
    <source>
        <dbReference type="EMBL" id="KAK2892997.1"/>
    </source>
</evidence>
<keyword evidence="5" id="KW-0677">Repeat</keyword>
<keyword evidence="10" id="KW-0393">Immunoglobulin domain</keyword>
<dbReference type="SMART" id="SM00369">
    <property type="entry name" value="LRR_TYP"/>
    <property type="match status" value="10"/>
</dbReference>
<dbReference type="PROSITE" id="PS50835">
    <property type="entry name" value="IG_LIKE"/>
    <property type="match status" value="1"/>
</dbReference>
<accession>A0AA88TMX8</accession>
<dbReference type="PROSITE" id="PS51450">
    <property type="entry name" value="LRR"/>
    <property type="match status" value="1"/>
</dbReference>
<evidence type="ECO:0000256" key="11">
    <source>
        <dbReference type="SAM" id="Phobius"/>
    </source>
</evidence>
<dbReference type="Proteomes" id="UP001187343">
    <property type="component" value="Unassembled WGS sequence"/>
</dbReference>
<comment type="subcellular location">
    <subcellularLocation>
        <location evidence="1">Membrane</location>
        <topology evidence="1">Single-pass type I membrane protein</topology>
    </subcellularLocation>
</comment>
<feature type="domain" description="Ig-like" evidence="13">
    <location>
        <begin position="421"/>
        <end position="514"/>
    </location>
</feature>
<name>A0AA88TMX8_9TELE</name>
<dbReference type="AlphaFoldDB" id="A0AA88TMX8"/>
<dbReference type="InterPro" id="IPR003591">
    <property type="entry name" value="Leu-rich_rpt_typical-subtyp"/>
</dbReference>
<dbReference type="Pfam" id="PF07679">
    <property type="entry name" value="I-set"/>
    <property type="match status" value="1"/>
</dbReference>
<evidence type="ECO:0000313" key="15">
    <source>
        <dbReference type="Proteomes" id="UP001187343"/>
    </source>
</evidence>
<dbReference type="CDD" id="cd00063">
    <property type="entry name" value="FN3"/>
    <property type="match status" value="1"/>
</dbReference>
<dbReference type="InterPro" id="IPR003599">
    <property type="entry name" value="Ig_sub"/>
</dbReference>
<evidence type="ECO:0000256" key="7">
    <source>
        <dbReference type="ARBA" id="ARBA00023136"/>
    </source>
</evidence>
<dbReference type="EMBL" id="JAUYZG010000012">
    <property type="protein sequence ID" value="KAK2892997.1"/>
    <property type="molecule type" value="Genomic_DNA"/>
</dbReference>
<dbReference type="InterPro" id="IPR036179">
    <property type="entry name" value="Ig-like_dom_sf"/>
</dbReference>
<dbReference type="InterPro" id="IPR036116">
    <property type="entry name" value="FN3_sf"/>
</dbReference>
<dbReference type="SMART" id="SM00408">
    <property type="entry name" value="IGc2"/>
    <property type="match status" value="1"/>
</dbReference>
<keyword evidence="3 11" id="KW-0812">Transmembrane</keyword>
<dbReference type="Gene3D" id="3.80.10.10">
    <property type="entry name" value="Ribonuclease Inhibitor"/>
    <property type="match status" value="3"/>
</dbReference>
<evidence type="ECO:0000256" key="12">
    <source>
        <dbReference type="SAM" id="SignalP"/>
    </source>
</evidence>
<evidence type="ECO:0000256" key="8">
    <source>
        <dbReference type="ARBA" id="ARBA00023157"/>
    </source>
</evidence>
<keyword evidence="9" id="KW-0325">Glycoprotein</keyword>
<organism evidence="14 15">
    <name type="scientific">Cirrhinus molitorella</name>
    <name type="common">mud carp</name>
    <dbReference type="NCBI Taxonomy" id="172907"/>
    <lineage>
        <taxon>Eukaryota</taxon>
        <taxon>Metazoa</taxon>
        <taxon>Chordata</taxon>
        <taxon>Craniata</taxon>
        <taxon>Vertebrata</taxon>
        <taxon>Euteleostomi</taxon>
        <taxon>Actinopterygii</taxon>
        <taxon>Neopterygii</taxon>
        <taxon>Teleostei</taxon>
        <taxon>Ostariophysi</taxon>
        <taxon>Cypriniformes</taxon>
        <taxon>Cyprinidae</taxon>
        <taxon>Labeoninae</taxon>
        <taxon>Labeonini</taxon>
        <taxon>Cirrhinus</taxon>
    </lineage>
</organism>
<evidence type="ECO:0000256" key="3">
    <source>
        <dbReference type="ARBA" id="ARBA00022692"/>
    </source>
</evidence>
<dbReference type="InterPro" id="IPR013098">
    <property type="entry name" value="Ig_I-set"/>
</dbReference>
<evidence type="ECO:0000256" key="10">
    <source>
        <dbReference type="ARBA" id="ARBA00023319"/>
    </source>
</evidence>
<feature type="signal peptide" evidence="12">
    <location>
        <begin position="1"/>
        <end position="22"/>
    </location>
</feature>
<gene>
    <name evidence="14" type="ORF">Q8A67_012985</name>
</gene>
<dbReference type="InterPro" id="IPR000483">
    <property type="entry name" value="Cys-rich_flank_reg_C"/>
</dbReference>
<evidence type="ECO:0000256" key="4">
    <source>
        <dbReference type="ARBA" id="ARBA00022729"/>
    </source>
</evidence>
<dbReference type="SUPFAM" id="SSF48726">
    <property type="entry name" value="Immunoglobulin"/>
    <property type="match status" value="1"/>
</dbReference>
<dbReference type="Pfam" id="PF13855">
    <property type="entry name" value="LRR_8"/>
    <property type="match status" value="3"/>
</dbReference>
<proteinExistence type="predicted"/>
<feature type="transmembrane region" description="Helical" evidence="11">
    <location>
        <begin position="626"/>
        <end position="650"/>
    </location>
</feature>